<accession>A0ABW2DJH6</accession>
<evidence type="ECO:0008006" key="3">
    <source>
        <dbReference type="Google" id="ProtNLM"/>
    </source>
</evidence>
<sequence>MPQLLADTLVASDEEAPAAPSGPGKLLTEGFFHEDEVWPNATQEKWYGLFKGRNGYYLQQTTIKTTRSHDPLVDDNESIKSGWEVSSPNQDSSLVLITGLPAINNRAVEAVALSKTEILPGEKVSFTFKGTSYLLHATGKKERESPSSDWFIVSDYKLYLTANKNGQKITQLLVDEKYFDDDMINILFVGDLDGDTVPDFLIDTSNHYNAIIPTLFLSTSAPKGQLLQAVASHTSVGC</sequence>
<dbReference type="Proteomes" id="UP001596405">
    <property type="component" value="Unassembled WGS sequence"/>
</dbReference>
<reference evidence="2" key="1">
    <citation type="journal article" date="2019" name="Int. J. Syst. Evol. Microbiol.">
        <title>The Global Catalogue of Microorganisms (GCM) 10K type strain sequencing project: providing services to taxonomists for standard genome sequencing and annotation.</title>
        <authorList>
            <consortium name="The Broad Institute Genomics Platform"/>
            <consortium name="The Broad Institute Genome Sequencing Center for Infectious Disease"/>
            <person name="Wu L."/>
            <person name="Ma J."/>
        </authorList>
    </citation>
    <scope>NUCLEOTIDE SEQUENCE [LARGE SCALE GENOMIC DNA]</scope>
    <source>
        <strain evidence="2">CGMCC 4.7393</strain>
    </source>
</reference>
<name>A0ABW2DJH6_9BACT</name>
<gene>
    <name evidence="1" type="ORF">ACFQHR_04730</name>
</gene>
<evidence type="ECO:0000313" key="1">
    <source>
        <dbReference type="EMBL" id="MFC6996916.1"/>
    </source>
</evidence>
<dbReference type="EMBL" id="JBHSYQ010000003">
    <property type="protein sequence ID" value="MFC6996916.1"/>
    <property type="molecule type" value="Genomic_DNA"/>
</dbReference>
<dbReference type="RefSeq" id="WP_377130599.1">
    <property type="nucleotide sequence ID" value="NZ_JBHSYQ010000003.1"/>
</dbReference>
<keyword evidence="2" id="KW-1185">Reference proteome</keyword>
<evidence type="ECO:0000313" key="2">
    <source>
        <dbReference type="Proteomes" id="UP001596405"/>
    </source>
</evidence>
<organism evidence="1 2">
    <name type="scientific">Rufibacter roseus</name>
    <dbReference type="NCBI Taxonomy" id="1567108"/>
    <lineage>
        <taxon>Bacteria</taxon>
        <taxon>Pseudomonadati</taxon>
        <taxon>Bacteroidota</taxon>
        <taxon>Cytophagia</taxon>
        <taxon>Cytophagales</taxon>
        <taxon>Hymenobacteraceae</taxon>
        <taxon>Rufibacter</taxon>
    </lineage>
</organism>
<protein>
    <recommendedName>
        <fullName evidence="3">VCBS repeat-containing protein</fullName>
    </recommendedName>
</protein>
<proteinExistence type="predicted"/>
<comment type="caution">
    <text evidence="1">The sequence shown here is derived from an EMBL/GenBank/DDBJ whole genome shotgun (WGS) entry which is preliminary data.</text>
</comment>